<dbReference type="AlphaFoldDB" id="A0A392PZN8"/>
<organism evidence="1 2">
    <name type="scientific">Trifolium medium</name>
    <dbReference type="NCBI Taxonomy" id="97028"/>
    <lineage>
        <taxon>Eukaryota</taxon>
        <taxon>Viridiplantae</taxon>
        <taxon>Streptophyta</taxon>
        <taxon>Embryophyta</taxon>
        <taxon>Tracheophyta</taxon>
        <taxon>Spermatophyta</taxon>
        <taxon>Magnoliopsida</taxon>
        <taxon>eudicotyledons</taxon>
        <taxon>Gunneridae</taxon>
        <taxon>Pentapetalae</taxon>
        <taxon>rosids</taxon>
        <taxon>fabids</taxon>
        <taxon>Fabales</taxon>
        <taxon>Fabaceae</taxon>
        <taxon>Papilionoideae</taxon>
        <taxon>50 kb inversion clade</taxon>
        <taxon>NPAAA clade</taxon>
        <taxon>Hologalegina</taxon>
        <taxon>IRL clade</taxon>
        <taxon>Trifolieae</taxon>
        <taxon>Trifolium</taxon>
    </lineage>
</organism>
<feature type="non-terminal residue" evidence="1">
    <location>
        <position position="43"/>
    </location>
</feature>
<proteinExistence type="predicted"/>
<evidence type="ECO:0000313" key="2">
    <source>
        <dbReference type="Proteomes" id="UP000265520"/>
    </source>
</evidence>
<keyword evidence="2" id="KW-1185">Reference proteome</keyword>
<dbReference type="EMBL" id="LXQA010104307">
    <property type="protein sequence ID" value="MCI17187.1"/>
    <property type="molecule type" value="Genomic_DNA"/>
</dbReference>
<keyword evidence="1" id="KW-0418">Kinase</keyword>
<evidence type="ECO:0000313" key="1">
    <source>
        <dbReference type="EMBL" id="MCI17187.1"/>
    </source>
</evidence>
<dbReference type="Proteomes" id="UP000265520">
    <property type="component" value="Unassembled WGS sequence"/>
</dbReference>
<dbReference type="GO" id="GO:0016301">
    <property type="term" value="F:kinase activity"/>
    <property type="evidence" value="ECO:0007669"/>
    <property type="project" value="UniProtKB-KW"/>
</dbReference>
<sequence>MATAAGVAPASGLIDVNASSVSAAAAADKLPDEILGMKIKDDK</sequence>
<accession>A0A392PZN8</accession>
<keyword evidence="1" id="KW-0808">Transferase</keyword>
<protein>
    <submittedName>
        <fullName evidence="1">Glycogen synthase kinase-3-like protein</fullName>
    </submittedName>
</protein>
<reference evidence="1 2" key="1">
    <citation type="journal article" date="2018" name="Front. Plant Sci.">
        <title>Red Clover (Trifolium pratense) and Zigzag Clover (T. medium) - A Picture of Genomic Similarities and Differences.</title>
        <authorList>
            <person name="Dluhosova J."/>
            <person name="Istvanek J."/>
            <person name="Nedelnik J."/>
            <person name="Repkova J."/>
        </authorList>
    </citation>
    <scope>NUCLEOTIDE SEQUENCE [LARGE SCALE GENOMIC DNA]</scope>
    <source>
        <strain evidence="2">cv. 10/8</strain>
        <tissue evidence="1">Leaf</tissue>
    </source>
</reference>
<name>A0A392PZN8_9FABA</name>
<comment type="caution">
    <text evidence="1">The sequence shown here is derived from an EMBL/GenBank/DDBJ whole genome shotgun (WGS) entry which is preliminary data.</text>
</comment>